<evidence type="ECO:0000313" key="2">
    <source>
        <dbReference type="Proteomes" id="UP001652442"/>
    </source>
</evidence>
<protein>
    <submittedName>
        <fullName evidence="1">Uncharacterized protein</fullName>
    </submittedName>
</protein>
<comment type="caution">
    <text evidence="1">The sequence shown here is derived from an EMBL/GenBank/DDBJ whole genome shotgun (WGS) entry which is preliminary data.</text>
</comment>
<gene>
    <name evidence="1" type="ORF">OCV88_05625</name>
</gene>
<proteinExistence type="predicted"/>
<evidence type="ECO:0000313" key="1">
    <source>
        <dbReference type="EMBL" id="MCU6761819.1"/>
    </source>
</evidence>
<organism evidence="1 2">
    <name type="scientific">Brotonthovivens ammoniilytica</name>
    <dbReference type="NCBI Taxonomy" id="2981725"/>
    <lineage>
        <taxon>Bacteria</taxon>
        <taxon>Bacillati</taxon>
        <taxon>Bacillota</taxon>
        <taxon>Clostridia</taxon>
        <taxon>Lachnospirales</taxon>
        <taxon>Lachnospiraceae</taxon>
        <taxon>Brotonthovivens</taxon>
    </lineage>
</organism>
<accession>A0ABT2TJW6</accession>
<reference evidence="1 2" key="1">
    <citation type="journal article" date="2021" name="ISME Commun">
        <title>Automated analysis of genomic sequences facilitates high-throughput and comprehensive description of bacteria.</title>
        <authorList>
            <person name="Hitch T.C.A."/>
        </authorList>
    </citation>
    <scope>NUCLEOTIDE SEQUENCE [LARGE SCALE GENOMIC DNA]</scope>
    <source>
        <strain evidence="1 2">Sanger_109</strain>
    </source>
</reference>
<keyword evidence="2" id="KW-1185">Reference proteome</keyword>
<dbReference type="RefSeq" id="WP_158424601.1">
    <property type="nucleotide sequence ID" value="NZ_JAOQJQ010000002.1"/>
</dbReference>
<dbReference type="Proteomes" id="UP001652442">
    <property type="component" value="Unassembled WGS sequence"/>
</dbReference>
<dbReference type="EMBL" id="JAOQJQ010000002">
    <property type="protein sequence ID" value="MCU6761819.1"/>
    <property type="molecule type" value="Genomic_DNA"/>
</dbReference>
<name>A0ABT2TJW6_9FIRM</name>
<sequence length="78" mass="9469">MMGDRLVFSDRDQKIRKVEVPEKYKSLNNTQIRKVYTDFRQEFIKMLELMVNDPNMETKDLSRFLKENQDNLSLVHFL</sequence>